<keyword evidence="1" id="KW-0472">Membrane</keyword>
<accession>A0A7S2G132</accession>
<dbReference type="EMBL" id="HBGU01014853">
    <property type="protein sequence ID" value="CAD9422200.1"/>
    <property type="molecule type" value="Transcribed_RNA"/>
</dbReference>
<protein>
    <submittedName>
        <fullName evidence="2">Uncharacterized protein</fullName>
    </submittedName>
</protein>
<keyword evidence="1" id="KW-1133">Transmembrane helix</keyword>
<evidence type="ECO:0000313" key="2">
    <source>
        <dbReference type="EMBL" id="CAD9422200.1"/>
    </source>
</evidence>
<evidence type="ECO:0000256" key="1">
    <source>
        <dbReference type="SAM" id="Phobius"/>
    </source>
</evidence>
<sequence>MLLGAVICAPANVTLMNLTFEESDAAYGMPLYQAIILLATMVSGGLFYNEFSTWIDEVTAAGEPGWIVGFVTGIVTLVMGIVLVATTRGSHVVGGEEPTPRGATKPCYTALV</sequence>
<name>A0A7S2G132_9EUKA</name>
<gene>
    <name evidence="2" type="ORF">CBRE1094_LOCUS7968</name>
</gene>
<feature type="transmembrane region" description="Helical" evidence="1">
    <location>
        <begin position="25"/>
        <end position="46"/>
    </location>
</feature>
<keyword evidence="1" id="KW-0812">Transmembrane</keyword>
<dbReference type="AlphaFoldDB" id="A0A7S2G132"/>
<organism evidence="2">
    <name type="scientific">Haptolina brevifila</name>
    <dbReference type="NCBI Taxonomy" id="156173"/>
    <lineage>
        <taxon>Eukaryota</taxon>
        <taxon>Haptista</taxon>
        <taxon>Haptophyta</taxon>
        <taxon>Prymnesiophyceae</taxon>
        <taxon>Prymnesiales</taxon>
        <taxon>Prymnesiaceae</taxon>
        <taxon>Haptolina</taxon>
    </lineage>
</organism>
<feature type="transmembrane region" description="Helical" evidence="1">
    <location>
        <begin position="66"/>
        <end position="85"/>
    </location>
</feature>
<proteinExistence type="predicted"/>
<reference evidence="2" key="1">
    <citation type="submission" date="2021-01" db="EMBL/GenBank/DDBJ databases">
        <authorList>
            <person name="Corre E."/>
            <person name="Pelletier E."/>
            <person name="Niang G."/>
            <person name="Scheremetjew M."/>
            <person name="Finn R."/>
            <person name="Kale V."/>
            <person name="Holt S."/>
            <person name="Cochrane G."/>
            <person name="Meng A."/>
            <person name="Brown T."/>
            <person name="Cohen L."/>
        </authorList>
    </citation>
    <scope>NUCLEOTIDE SEQUENCE</scope>
    <source>
        <strain evidence="2">UTEX LB 985</strain>
    </source>
</reference>